<protein>
    <submittedName>
        <fullName evidence="3">Uncharacterized protein</fullName>
    </submittedName>
</protein>
<proteinExistence type="predicted"/>
<accession>A0A1W0WFD8</accession>
<dbReference type="AlphaFoldDB" id="A0A1W0WFD8"/>
<feature type="region of interest" description="Disordered" evidence="2">
    <location>
        <begin position="500"/>
        <end position="536"/>
    </location>
</feature>
<comment type="caution">
    <text evidence="3">The sequence shown here is derived from an EMBL/GenBank/DDBJ whole genome shotgun (WGS) entry which is preliminary data.</text>
</comment>
<feature type="region of interest" description="Disordered" evidence="2">
    <location>
        <begin position="618"/>
        <end position="643"/>
    </location>
</feature>
<keyword evidence="1" id="KW-0175">Coiled coil</keyword>
<reference evidence="4" key="1">
    <citation type="submission" date="2017-01" db="EMBL/GenBank/DDBJ databases">
        <title>Comparative genomics of anhydrobiosis in the tardigrade Hypsibius dujardini.</title>
        <authorList>
            <person name="Yoshida Y."/>
            <person name="Koutsovoulos G."/>
            <person name="Laetsch D."/>
            <person name="Stevens L."/>
            <person name="Kumar S."/>
            <person name="Horikawa D."/>
            <person name="Ishino K."/>
            <person name="Komine S."/>
            <person name="Tomita M."/>
            <person name="Blaxter M."/>
            <person name="Arakawa K."/>
        </authorList>
    </citation>
    <scope>NUCLEOTIDE SEQUENCE [LARGE SCALE GENOMIC DNA]</scope>
    <source>
        <strain evidence="4">Z151</strain>
    </source>
</reference>
<feature type="region of interest" description="Disordered" evidence="2">
    <location>
        <begin position="327"/>
        <end position="364"/>
    </location>
</feature>
<evidence type="ECO:0000256" key="2">
    <source>
        <dbReference type="SAM" id="MobiDB-lite"/>
    </source>
</evidence>
<dbReference type="Proteomes" id="UP000192578">
    <property type="component" value="Unassembled WGS sequence"/>
</dbReference>
<gene>
    <name evidence="3" type="ORF">BV898_11812</name>
</gene>
<dbReference type="OrthoDB" id="10640745at2759"/>
<sequence length="722" mass="80861">MIHDFPVPKLNVGSAWVDRPQRTLSFLTGESLLPVTHNSNLRHFILLAKYRPLITFVKEPNDWDLAARRANERFEQRVKVLPESNTFQPVSNGDLQAIKTAASFNEPATEKLKLESISPRPGSTGWPHLHTAQRYLTRQRPRCKVSNEELYASLRKPPAVDILGPKWRDHHKKSQTLLLHKASTRSLLCPLEKGRLPSSRISSARSMTNSVVSSTLYRSSLHSGPPSRHRKSSHMVTYTPLEEPLVKDSLAPDWREQHKKRQEKLLRHKEIRQRRENVVLSARSVAAAALPQTAIPEAPVKSYSASSSVDEAGGGFPVQSQGSLAKAVECGKSTRPEDSSKTGGFGFGFSYSGPVQPKPRPVSVKPSEQSEQYIQAQMDVFKDWLRTQLPSQLMGERADFHQLKAQVDALTHQSSQLKSQLESHQRKCHVDIECHFSTFARSLRDDISTMLNDERSFWVPESAKVFQASGLNGISFPATGLVPPKVLKVRTILPFNQTSASQRDTARCQSGLRSSRSRSTSIRSLRATSPKSPTLEFGQMIPALPEKNLSKKRDQASWLRQQNGTDLPFSEPCPSINKSTNLRAAQTQHNLALNYPHLPAIGPTISIRSAVSEGVVSSAVRSRSRRPSKDKTNAGTQFPEPFQQTEGQYPKLVASLVSALVNKDRRLAKSRQTNLLLRGIIEQSTIRIGLSAETLKNWNFDLHDNFKQIREMPRRLNKKSTT</sequence>
<name>A0A1W0WFD8_HYPEX</name>
<evidence type="ECO:0000256" key="1">
    <source>
        <dbReference type="SAM" id="Coils"/>
    </source>
</evidence>
<feature type="compositionally biased region" description="Low complexity" evidence="2">
    <location>
        <begin position="510"/>
        <end position="529"/>
    </location>
</feature>
<evidence type="ECO:0000313" key="4">
    <source>
        <dbReference type="Proteomes" id="UP000192578"/>
    </source>
</evidence>
<evidence type="ECO:0000313" key="3">
    <source>
        <dbReference type="EMBL" id="OQV13930.1"/>
    </source>
</evidence>
<organism evidence="3 4">
    <name type="scientific">Hypsibius exemplaris</name>
    <name type="common">Freshwater tardigrade</name>
    <dbReference type="NCBI Taxonomy" id="2072580"/>
    <lineage>
        <taxon>Eukaryota</taxon>
        <taxon>Metazoa</taxon>
        <taxon>Ecdysozoa</taxon>
        <taxon>Tardigrada</taxon>
        <taxon>Eutardigrada</taxon>
        <taxon>Parachela</taxon>
        <taxon>Hypsibioidea</taxon>
        <taxon>Hypsibiidae</taxon>
        <taxon>Hypsibius</taxon>
    </lineage>
</organism>
<dbReference type="EMBL" id="MTYJ01000113">
    <property type="protein sequence ID" value="OQV13930.1"/>
    <property type="molecule type" value="Genomic_DNA"/>
</dbReference>
<feature type="coiled-coil region" evidence="1">
    <location>
        <begin position="400"/>
        <end position="427"/>
    </location>
</feature>
<keyword evidence="4" id="KW-1185">Reference proteome</keyword>